<evidence type="ECO:0008006" key="4">
    <source>
        <dbReference type="Google" id="ProtNLM"/>
    </source>
</evidence>
<evidence type="ECO:0000313" key="2">
    <source>
        <dbReference type="EMBL" id="KAK4496594.1"/>
    </source>
</evidence>
<reference evidence="2 3" key="1">
    <citation type="journal article" date="2023" name="G3 (Bethesda)">
        <title>A chromosome-level genome assembly of Zasmidium syzygii isolated from banana leaves.</title>
        <authorList>
            <person name="van Westerhoven A.C."/>
            <person name="Mehrabi R."/>
            <person name="Talebi R."/>
            <person name="Steentjes M.B.F."/>
            <person name="Corcolon B."/>
            <person name="Chong P.A."/>
            <person name="Kema G.H.J."/>
            <person name="Seidl M.F."/>
        </authorList>
    </citation>
    <scope>NUCLEOTIDE SEQUENCE [LARGE SCALE GENOMIC DNA]</scope>
    <source>
        <strain evidence="2 3">P124</strain>
    </source>
</reference>
<feature type="region of interest" description="Disordered" evidence="1">
    <location>
        <begin position="1"/>
        <end position="35"/>
    </location>
</feature>
<dbReference type="PANTHER" id="PTHR42085:SF1">
    <property type="entry name" value="F-BOX DOMAIN-CONTAINING PROTEIN"/>
    <property type="match status" value="1"/>
</dbReference>
<dbReference type="PANTHER" id="PTHR42085">
    <property type="entry name" value="F-BOX DOMAIN-CONTAINING PROTEIN"/>
    <property type="match status" value="1"/>
</dbReference>
<gene>
    <name evidence="2" type="ORF">PRZ48_012574</name>
</gene>
<sequence>MALSTRKRKPSTDLQAEDIKNTKTSDTSQPEQKTGITSLPKELLIQIIGYALIKPHPITLHNPWEHRWAKEVNSLKELSSMKRFKRSRKSDLAKVLSTCRDFYFAGLEAYYGGNTFRFGSPADFRDKFTRVLNPRQTACVKSVMIDWEWHVYVQWETGEVKCFPRSMEQPRWDLLEGFPELQSATIGVYMAKEPVVLAAASRADAAKAEIRKQVFALWPEQASKIEVTFPESWGRLADM</sequence>
<comment type="caution">
    <text evidence="2">The sequence shown here is derived from an EMBL/GenBank/DDBJ whole genome shotgun (WGS) entry which is preliminary data.</text>
</comment>
<protein>
    <recommendedName>
        <fullName evidence="4">F-box domain-containing protein</fullName>
    </recommendedName>
</protein>
<evidence type="ECO:0000313" key="3">
    <source>
        <dbReference type="Proteomes" id="UP001305779"/>
    </source>
</evidence>
<keyword evidence="3" id="KW-1185">Reference proteome</keyword>
<dbReference type="InterPro" id="IPR038883">
    <property type="entry name" value="AN11006-like"/>
</dbReference>
<dbReference type="EMBL" id="JAXOVC010000010">
    <property type="protein sequence ID" value="KAK4496594.1"/>
    <property type="molecule type" value="Genomic_DNA"/>
</dbReference>
<dbReference type="Proteomes" id="UP001305779">
    <property type="component" value="Unassembled WGS sequence"/>
</dbReference>
<proteinExistence type="predicted"/>
<accession>A0ABR0E592</accession>
<feature type="compositionally biased region" description="Polar residues" evidence="1">
    <location>
        <begin position="24"/>
        <end position="35"/>
    </location>
</feature>
<organism evidence="2 3">
    <name type="scientific">Zasmidium cellare</name>
    <name type="common">Wine cellar mold</name>
    <name type="synonym">Racodium cellare</name>
    <dbReference type="NCBI Taxonomy" id="395010"/>
    <lineage>
        <taxon>Eukaryota</taxon>
        <taxon>Fungi</taxon>
        <taxon>Dikarya</taxon>
        <taxon>Ascomycota</taxon>
        <taxon>Pezizomycotina</taxon>
        <taxon>Dothideomycetes</taxon>
        <taxon>Dothideomycetidae</taxon>
        <taxon>Mycosphaerellales</taxon>
        <taxon>Mycosphaerellaceae</taxon>
        <taxon>Zasmidium</taxon>
    </lineage>
</organism>
<name>A0ABR0E592_ZASCE</name>
<evidence type="ECO:0000256" key="1">
    <source>
        <dbReference type="SAM" id="MobiDB-lite"/>
    </source>
</evidence>